<evidence type="ECO:0000313" key="3">
    <source>
        <dbReference type="EMBL" id="SFM73803.1"/>
    </source>
</evidence>
<name>A0A1I4TB22_9GAMM</name>
<protein>
    <submittedName>
        <fullName evidence="3">Addiction module toxin, RelE/StbE family</fullName>
    </submittedName>
</protein>
<keyword evidence="4" id="KW-1185">Reference proteome</keyword>
<evidence type="ECO:0000256" key="1">
    <source>
        <dbReference type="ARBA" id="ARBA00006226"/>
    </source>
</evidence>
<keyword evidence="2" id="KW-1277">Toxin-antitoxin system</keyword>
<dbReference type="OrthoDB" id="9798046at2"/>
<gene>
    <name evidence="3" type="ORF">SAMN05216217_11394</name>
</gene>
<dbReference type="STRING" id="1720063.SAMN05216217_11394"/>
<dbReference type="RefSeq" id="WP_093477493.1">
    <property type="nucleotide sequence ID" value="NZ_FOUI01000013.1"/>
</dbReference>
<proteinExistence type="inferred from homology"/>
<dbReference type="PANTHER" id="PTHR33755:SF5">
    <property type="entry name" value="TYPE II TOXIN-ANTITOXIN SYSTEM RELE_PARE FAMILY TOXIN"/>
    <property type="match status" value="1"/>
</dbReference>
<dbReference type="InterPro" id="IPR035093">
    <property type="entry name" value="RelE/ParE_toxin_dom_sf"/>
</dbReference>
<organism evidence="3 4">
    <name type="scientific">Halopseudomonas yangmingensis</name>
    <dbReference type="NCBI Taxonomy" id="1720063"/>
    <lineage>
        <taxon>Bacteria</taxon>
        <taxon>Pseudomonadati</taxon>
        <taxon>Pseudomonadota</taxon>
        <taxon>Gammaproteobacteria</taxon>
        <taxon>Pseudomonadales</taxon>
        <taxon>Pseudomonadaceae</taxon>
        <taxon>Halopseudomonas</taxon>
    </lineage>
</organism>
<evidence type="ECO:0000256" key="2">
    <source>
        <dbReference type="ARBA" id="ARBA00022649"/>
    </source>
</evidence>
<dbReference type="Proteomes" id="UP000243629">
    <property type="component" value="Unassembled WGS sequence"/>
</dbReference>
<dbReference type="InterPro" id="IPR051803">
    <property type="entry name" value="TA_system_RelE-like_toxin"/>
</dbReference>
<sequence length="100" mass="11541">MRIVWSPLALERVEDIARYISEDNPDAAVQRVDDLFSTVERLADFPKSGRMVPEVGSPRIRELIFGTYRVIYSAKDQVDILTVRRSRQLLRMSELGDDET</sequence>
<dbReference type="Gene3D" id="3.30.2310.20">
    <property type="entry name" value="RelE-like"/>
    <property type="match status" value="1"/>
</dbReference>
<dbReference type="AlphaFoldDB" id="A0A1I4TB22"/>
<dbReference type="InterPro" id="IPR007712">
    <property type="entry name" value="RelE/ParE_toxin"/>
</dbReference>
<comment type="similarity">
    <text evidence="1">Belongs to the RelE toxin family.</text>
</comment>
<dbReference type="PANTHER" id="PTHR33755">
    <property type="entry name" value="TOXIN PARE1-RELATED"/>
    <property type="match status" value="1"/>
</dbReference>
<dbReference type="EMBL" id="FOUI01000013">
    <property type="protein sequence ID" value="SFM73803.1"/>
    <property type="molecule type" value="Genomic_DNA"/>
</dbReference>
<dbReference type="Pfam" id="PF05016">
    <property type="entry name" value="ParE_toxin"/>
    <property type="match status" value="1"/>
</dbReference>
<reference evidence="4" key="1">
    <citation type="submission" date="2016-10" db="EMBL/GenBank/DDBJ databases">
        <authorList>
            <person name="Varghese N."/>
            <person name="Submissions S."/>
        </authorList>
    </citation>
    <scope>NUCLEOTIDE SEQUENCE [LARGE SCALE GENOMIC DNA]</scope>
    <source>
        <strain evidence="4">DSM 24213</strain>
    </source>
</reference>
<evidence type="ECO:0000313" key="4">
    <source>
        <dbReference type="Proteomes" id="UP000243629"/>
    </source>
</evidence>
<accession>A0A1I4TB22</accession>